<protein>
    <submittedName>
        <fullName evidence="2">Uncharacterized protein</fullName>
    </submittedName>
</protein>
<gene>
    <name evidence="2" type="ORF">GCM10007067_25660</name>
</gene>
<feature type="chain" id="PRO_5037180997" evidence="1">
    <location>
        <begin position="22"/>
        <end position="289"/>
    </location>
</feature>
<proteinExistence type="predicted"/>
<evidence type="ECO:0000256" key="1">
    <source>
        <dbReference type="SAM" id="SignalP"/>
    </source>
</evidence>
<comment type="caution">
    <text evidence="2">The sequence shown here is derived from an EMBL/GenBank/DDBJ whole genome shotgun (WGS) entry which is preliminary data.</text>
</comment>
<name>A0A918T5X5_9GAMM</name>
<reference evidence="2" key="1">
    <citation type="journal article" date="2014" name="Int. J. Syst. Evol. Microbiol.">
        <title>Complete genome sequence of Corynebacterium casei LMG S-19264T (=DSM 44701T), isolated from a smear-ripened cheese.</title>
        <authorList>
            <consortium name="US DOE Joint Genome Institute (JGI-PGF)"/>
            <person name="Walter F."/>
            <person name="Albersmeier A."/>
            <person name="Kalinowski J."/>
            <person name="Ruckert C."/>
        </authorList>
    </citation>
    <scope>NUCLEOTIDE SEQUENCE</scope>
    <source>
        <strain evidence="2">KCTC 23077</strain>
    </source>
</reference>
<dbReference type="RefSeq" id="WP_189457191.1">
    <property type="nucleotide sequence ID" value="NZ_BMYD01000004.1"/>
</dbReference>
<sequence>MAVDKKPMFALLFAVSLGAAAAGDASAQSSKFSYVSKPGDPVGQGTSRVIKNDAYGSRVTHHGGEGAAVVAYSGDLDYTLWVRARDGRKLVPGLYTGAVGYWENTGKPGISFSMEGNECASSVGAFEVLEAKLGPVNYVERLHLRFKHACKGASAGSYGEVVISNPPPPPVITSKFVWDKRAVLSIGGWITVTGTYTCSKDSSIGIHTRAKQTTASGKKIFGRMEEREDYELDCDGTPNRIERVIYPENCRSFVTGPARLIYDANMYDPDFGDRHVVRKAVNVTVVRGY</sequence>
<accession>A0A918T5X5</accession>
<keyword evidence="3" id="KW-1185">Reference proteome</keyword>
<dbReference type="EMBL" id="BMYD01000004">
    <property type="protein sequence ID" value="GHA86474.1"/>
    <property type="molecule type" value="Genomic_DNA"/>
</dbReference>
<dbReference type="AlphaFoldDB" id="A0A918T5X5"/>
<evidence type="ECO:0000313" key="2">
    <source>
        <dbReference type="EMBL" id="GHA86474.1"/>
    </source>
</evidence>
<organism evidence="2 3">
    <name type="scientific">Cognatilysobacter bugurensis</name>
    <dbReference type="NCBI Taxonomy" id="543356"/>
    <lineage>
        <taxon>Bacteria</taxon>
        <taxon>Pseudomonadati</taxon>
        <taxon>Pseudomonadota</taxon>
        <taxon>Gammaproteobacteria</taxon>
        <taxon>Lysobacterales</taxon>
        <taxon>Lysobacteraceae</taxon>
        <taxon>Cognatilysobacter</taxon>
    </lineage>
</organism>
<evidence type="ECO:0000313" key="3">
    <source>
        <dbReference type="Proteomes" id="UP000646426"/>
    </source>
</evidence>
<feature type="signal peptide" evidence="1">
    <location>
        <begin position="1"/>
        <end position="21"/>
    </location>
</feature>
<reference evidence="2" key="2">
    <citation type="submission" date="2020-09" db="EMBL/GenBank/DDBJ databases">
        <authorList>
            <person name="Sun Q."/>
            <person name="Kim S."/>
        </authorList>
    </citation>
    <scope>NUCLEOTIDE SEQUENCE</scope>
    <source>
        <strain evidence="2">KCTC 23077</strain>
    </source>
</reference>
<keyword evidence="1" id="KW-0732">Signal</keyword>
<dbReference type="Proteomes" id="UP000646426">
    <property type="component" value="Unassembled WGS sequence"/>
</dbReference>